<evidence type="ECO:0000313" key="6">
    <source>
        <dbReference type="EMBL" id="TFV78675.1"/>
    </source>
</evidence>
<dbReference type="SUPFAM" id="SSF53850">
    <property type="entry name" value="Periplasmic binding protein-like II"/>
    <property type="match status" value="1"/>
</dbReference>
<dbReference type="PANTHER" id="PTHR30290">
    <property type="entry name" value="PERIPLASMIC BINDING COMPONENT OF ABC TRANSPORTER"/>
    <property type="match status" value="1"/>
</dbReference>
<dbReference type="PIRSF" id="PIRSF002741">
    <property type="entry name" value="MppA"/>
    <property type="match status" value="1"/>
</dbReference>
<accession>A0A4Y9PJX7</accession>
<dbReference type="InterPro" id="IPR039424">
    <property type="entry name" value="SBP_5"/>
</dbReference>
<dbReference type="InterPro" id="IPR030678">
    <property type="entry name" value="Peptide/Ni-bd"/>
</dbReference>
<evidence type="ECO:0000256" key="4">
    <source>
        <dbReference type="ARBA" id="ARBA00022729"/>
    </source>
</evidence>
<dbReference type="GO" id="GO:0030288">
    <property type="term" value="C:outer membrane-bounded periplasmic space"/>
    <property type="evidence" value="ECO:0007669"/>
    <property type="project" value="UniProtKB-ARBA"/>
</dbReference>
<reference evidence="6 7" key="1">
    <citation type="submission" date="2019-03" db="EMBL/GenBank/DDBJ databases">
        <title>Bradyrhizobium strains diversity.</title>
        <authorList>
            <person name="Urquiaga M.C.O."/>
            <person name="Hungria M."/>
            <person name="Delamuta J.R.M."/>
            <person name="Klepa M.S."/>
        </authorList>
    </citation>
    <scope>NUCLEOTIDE SEQUENCE [LARGE SCALE GENOMIC DNA]</scope>
    <source>
        <strain evidence="6 7">CNPSo 3426</strain>
    </source>
</reference>
<dbReference type="Pfam" id="PF00496">
    <property type="entry name" value="SBP_bac_5"/>
    <property type="match status" value="1"/>
</dbReference>
<comment type="similarity">
    <text evidence="2">Belongs to the bacterial solute-binding protein 5 family.</text>
</comment>
<dbReference type="Proteomes" id="UP000297700">
    <property type="component" value="Unassembled WGS sequence"/>
</dbReference>
<sequence>MQHDGCQRRFVFEVEGQLMNENEIRGLVGLVKQGTLSRRSFMQKVAAFGIAAPIASQILVWHDVAMADATLPYKPTKAGGGGTLKMLLWQAPTLLNPHFALGTKDQIASRVFFEPLAGWDKEGNLIPCLAAEAPTKENGGLAADGTSVIWKLKQGVKWHDGKPFTADDVVFTWQYAADLATAAYTTGSYKDIKVEKIDDYAVKVIFKAPTPFWADPFVGSVGLILPKHLFGDYAGAKSREAPGNLKPVGTGPYKFVEFKPGDLIRAERNPDYHIKNQPHFDTLEIKGGGDAVSAARAVLQTGEYDFAWNMQVEEEVLKRMEASGKGKLDITPSGNVEFIILNTTDPWTEVDGERSNAKTKHPTLSDPAVRRAINLLIDRDSIQKFIYGRGGIATASFVNAPKQFKSPKLTYEFSIDKANKVLDEAGWKKGADGIREKDGKRLKYVFQTSTNAPRQKTQAIIKQACEKAGIEIEIKAVTASVFFSSDVGNPDTYSKFYADMEMYNTTQPQPDPERLLNQCVSWEIATKENKWLGRNNSRYSDPEADKAYKAAQNELDPVKRAALLMKVDEIFCGANVFLPLLSRHIVNAGSNNLMIDISGWDTITWNLAAWYRM</sequence>
<evidence type="ECO:0000259" key="5">
    <source>
        <dbReference type="Pfam" id="PF00496"/>
    </source>
</evidence>
<dbReference type="EMBL" id="SPQS01000003">
    <property type="protein sequence ID" value="TFV78675.1"/>
    <property type="molecule type" value="Genomic_DNA"/>
</dbReference>
<proteinExistence type="inferred from homology"/>
<dbReference type="AlphaFoldDB" id="A0A4Y9PJX7"/>
<dbReference type="Gene3D" id="3.40.190.10">
    <property type="entry name" value="Periplasmic binding protein-like II"/>
    <property type="match status" value="1"/>
</dbReference>
<keyword evidence="4" id="KW-0732">Signal</keyword>
<dbReference type="GO" id="GO:0015833">
    <property type="term" value="P:peptide transport"/>
    <property type="evidence" value="ECO:0007669"/>
    <property type="project" value="TreeGrafter"/>
</dbReference>
<evidence type="ECO:0000256" key="1">
    <source>
        <dbReference type="ARBA" id="ARBA00004418"/>
    </source>
</evidence>
<dbReference type="PANTHER" id="PTHR30290:SF65">
    <property type="entry name" value="MONOACYL PHOSPHATIDYLINOSITOL TETRAMANNOSIDE-BINDING PROTEIN LPQW-RELATED"/>
    <property type="match status" value="1"/>
</dbReference>
<organism evidence="6 7">
    <name type="scientific">Bradyrhizobium frederickii</name>
    <dbReference type="NCBI Taxonomy" id="2560054"/>
    <lineage>
        <taxon>Bacteria</taxon>
        <taxon>Pseudomonadati</taxon>
        <taxon>Pseudomonadota</taxon>
        <taxon>Alphaproteobacteria</taxon>
        <taxon>Hyphomicrobiales</taxon>
        <taxon>Nitrobacteraceae</taxon>
        <taxon>Bradyrhizobium</taxon>
    </lineage>
</organism>
<dbReference type="InterPro" id="IPR000914">
    <property type="entry name" value="SBP_5_dom"/>
</dbReference>
<gene>
    <name evidence="6" type="ORF">E4K64_05690</name>
</gene>
<evidence type="ECO:0000256" key="2">
    <source>
        <dbReference type="ARBA" id="ARBA00005695"/>
    </source>
</evidence>
<comment type="subcellular location">
    <subcellularLocation>
        <location evidence="1">Periplasm</location>
    </subcellularLocation>
</comment>
<dbReference type="GO" id="GO:1904680">
    <property type="term" value="F:peptide transmembrane transporter activity"/>
    <property type="evidence" value="ECO:0007669"/>
    <property type="project" value="TreeGrafter"/>
</dbReference>
<feature type="domain" description="Solute-binding protein family 5" evidence="5">
    <location>
        <begin position="141"/>
        <end position="520"/>
    </location>
</feature>
<dbReference type="GO" id="GO:0043190">
    <property type="term" value="C:ATP-binding cassette (ABC) transporter complex"/>
    <property type="evidence" value="ECO:0007669"/>
    <property type="project" value="InterPro"/>
</dbReference>
<dbReference type="Gene3D" id="3.10.105.10">
    <property type="entry name" value="Dipeptide-binding Protein, Domain 3"/>
    <property type="match status" value="1"/>
</dbReference>
<evidence type="ECO:0000256" key="3">
    <source>
        <dbReference type="ARBA" id="ARBA00022448"/>
    </source>
</evidence>
<dbReference type="FunFam" id="3.40.190.10:FF:000251">
    <property type="entry name" value="Peptide ABC transporter substrate-binding protein"/>
    <property type="match status" value="1"/>
</dbReference>
<name>A0A4Y9PJX7_9BRAD</name>
<protein>
    <submittedName>
        <fullName evidence="6">Peptide ABC transporter substrate-binding protein</fullName>
    </submittedName>
</protein>
<dbReference type="FunFam" id="3.10.105.10:FF:000006">
    <property type="entry name" value="Peptide ABC transporter substrate-binding protein"/>
    <property type="match status" value="1"/>
</dbReference>
<evidence type="ECO:0000313" key="7">
    <source>
        <dbReference type="Proteomes" id="UP000297700"/>
    </source>
</evidence>
<dbReference type="CDD" id="cd08513">
    <property type="entry name" value="PBP2_thermophilic_Hb8_like"/>
    <property type="match status" value="1"/>
</dbReference>
<comment type="caution">
    <text evidence="6">The sequence shown here is derived from an EMBL/GenBank/DDBJ whole genome shotgun (WGS) entry which is preliminary data.</text>
</comment>
<keyword evidence="3" id="KW-0813">Transport</keyword>